<comment type="caution">
    <text evidence="3">The sequence shown here is derived from an EMBL/GenBank/DDBJ whole genome shotgun (WGS) entry which is preliminary data.</text>
</comment>
<gene>
    <name evidence="3" type="ORF">PSQ40_06590</name>
</gene>
<feature type="signal peptide" evidence="2">
    <location>
        <begin position="1"/>
        <end position="24"/>
    </location>
</feature>
<evidence type="ECO:0000313" key="3">
    <source>
        <dbReference type="EMBL" id="MDD0838233.1"/>
    </source>
</evidence>
<protein>
    <submittedName>
        <fullName evidence="3">Outer membrane beta-barrel protein</fullName>
    </submittedName>
</protein>
<keyword evidence="4" id="KW-1185">Reference proteome</keyword>
<organism evidence="3 4">
    <name type="scientific">Curvibacter cyanobacteriorum</name>
    <dbReference type="NCBI Taxonomy" id="3026422"/>
    <lineage>
        <taxon>Bacteria</taxon>
        <taxon>Pseudomonadati</taxon>
        <taxon>Pseudomonadota</taxon>
        <taxon>Betaproteobacteria</taxon>
        <taxon>Burkholderiales</taxon>
        <taxon>Comamonadaceae</taxon>
        <taxon>Curvibacter</taxon>
    </lineage>
</organism>
<reference evidence="3 4" key="1">
    <citation type="submission" date="2023-02" db="EMBL/GenBank/DDBJ databases">
        <title>Bacterial whole genomic sequence of Curvibacter sp. HBC61.</title>
        <authorList>
            <person name="Le V."/>
            <person name="Ko S.-R."/>
            <person name="Ahn C.-Y."/>
            <person name="Oh H.-M."/>
        </authorList>
    </citation>
    <scope>NUCLEOTIDE SEQUENCE [LARGE SCALE GENOMIC DNA]</scope>
    <source>
        <strain evidence="3 4">HBC61</strain>
    </source>
</reference>
<evidence type="ECO:0000256" key="2">
    <source>
        <dbReference type="SAM" id="SignalP"/>
    </source>
</evidence>
<evidence type="ECO:0000313" key="4">
    <source>
        <dbReference type="Proteomes" id="UP001528673"/>
    </source>
</evidence>
<dbReference type="EMBL" id="JAQSIP010000002">
    <property type="protein sequence ID" value="MDD0838233.1"/>
    <property type="molecule type" value="Genomic_DNA"/>
</dbReference>
<dbReference type="RefSeq" id="WP_273949871.1">
    <property type="nucleotide sequence ID" value="NZ_JAQSIP010000002.1"/>
</dbReference>
<keyword evidence="2" id="KW-0732">Signal</keyword>
<feature type="region of interest" description="Disordered" evidence="1">
    <location>
        <begin position="35"/>
        <end position="54"/>
    </location>
</feature>
<sequence length="456" mass="49328">MKKFLLHPLALAAASLSIATVAQAQQAAATDAAATPAATTNTAPASNGGTLGGLFNAPGTTGSASQLSATPSYELAGIGRRDNTQERILTAPTNGLPIRFENGIYVYTSATGGLGHNSNVSGVNTGAISSNFYSLQPEVVGELKKSGDRYTLRYAGNYTKYTGSSADNFNHHFFDLAGDNYFDSRTRLGWDLGYVDQTDARGSTSVTANTPNRWTAPTARAVFTYGAPQAQGRVEVEGNYVQKRYQNNRTVTTSFDTNLTTVAGRFFYRVMPRTSMIFEVRQTNADYQTATASTNTDRRYYIGATWDATAKTSGTFKLGQAEKKFSNTSIRNSALSWEGSVRWSPLTYSTFDLITSKAPADATGVGNYLMNTATSLQWNHRWASNLSSRASLGTVKTDFSGAGRTDTTNNVGIGAFYEFGRNWRAGAEYTYTDRSSNQNTFNFNRNVTFVSIQGAL</sequence>
<name>A0ABT5MVZ7_9BURK</name>
<dbReference type="InterPro" id="IPR018759">
    <property type="entry name" value="BBP2_2"/>
</dbReference>
<evidence type="ECO:0000256" key="1">
    <source>
        <dbReference type="SAM" id="MobiDB-lite"/>
    </source>
</evidence>
<proteinExistence type="predicted"/>
<feature type="compositionally biased region" description="Low complexity" evidence="1">
    <location>
        <begin position="35"/>
        <end position="45"/>
    </location>
</feature>
<dbReference type="Proteomes" id="UP001528673">
    <property type="component" value="Unassembled WGS sequence"/>
</dbReference>
<accession>A0ABT5MVZ7</accession>
<dbReference type="Pfam" id="PF10082">
    <property type="entry name" value="BBP2_2"/>
    <property type="match status" value="1"/>
</dbReference>
<feature type="chain" id="PRO_5047373322" evidence="2">
    <location>
        <begin position="25"/>
        <end position="456"/>
    </location>
</feature>